<protein>
    <submittedName>
        <fullName evidence="2">Uncharacterized protein</fullName>
    </submittedName>
</protein>
<dbReference type="Proteomes" id="UP001642487">
    <property type="component" value="Chromosome 2"/>
</dbReference>
<proteinExistence type="predicted"/>
<sequence>MNGGTIREAEIKNDANNGQCGTTGEKGRKKTLLGSTSKPTYKPKKDKTNVISLSSNDENTNQPPKRVKVEDNIGVPSSSDFHERLLGDMASDFIPLRVVQSGEDVVENELEDLFGTQIVPHEHNFEMENIRKKDAVEPDINKEEDIVSVGSV</sequence>
<reference evidence="2 3" key="1">
    <citation type="submission" date="2024-03" db="EMBL/GenBank/DDBJ databases">
        <authorList>
            <person name="Gkanogiannis A."/>
            <person name="Becerra Lopez-Lavalle L."/>
        </authorList>
    </citation>
    <scope>NUCLEOTIDE SEQUENCE [LARGE SCALE GENOMIC DNA]</scope>
</reference>
<gene>
    <name evidence="2" type="ORF">CITCOLO1_LOCUS7231</name>
</gene>
<name>A0ABP0Y4S5_9ROSI</name>
<evidence type="ECO:0000313" key="3">
    <source>
        <dbReference type="Proteomes" id="UP001642487"/>
    </source>
</evidence>
<feature type="region of interest" description="Disordered" evidence="1">
    <location>
        <begin position="1"/>
        <end position="75"/>
    </location>
</feature>
<evidence type="ECO:0000256" key="1">
    <source>
        <dbReference type="SAM" id="MobiDB-lite"/>
    </source>
</evidence>
<keyword evidence="3" id="KW-1185">Reference proteome</keyword>
<feature type="compositionally biased region" description="Polar residues" evidence="1">
    <location>
        <begin position="49"/>
        <end position="63"/>
    </location>
</feature>
<evidence type="ECO:0000313" key="2">
    <source>
        <dbReference type="EMBL" id="CAK9315435.1"/>
    </source>
</evidence>
<organism evidence="2 3">
    <name type="scientific">Citrullus colocynthis</name>
    <name type="common">colocynth</name>
    <dbReference type="NCBI Taxonomy" id="252529"/>
    <lineage>
        <taxon>Eukaryota</taxon>
        <taxon>Viridiplantae</taxon>
        <taxon>Streptophyta</taxon>
        <taxon>Embryophyta</taxon>
        <taxon>Tracheophyta</taxon>
        <taxon>Spermatophyta</taxon>
        <taxon>Magnoliopsida</taxon>
        <taxon>eudicotyledons</taxon>
        <taxon>Gunneridae</taxon>
        <taxon>Pentapetalae</taxon>
        <taxon>rosids</taxon>
        <taxon>fabids</taxon>
        <taxon>Cucurbitales</taxon>
        <taxon>Cucurbitaceae</taxon>
        <taxon>Benincaseae</taxon>
        <taxon>Citrullus</taxon>
    </lineage>
</organism>
<accession>A0ABP0Y4S5</accession>
<dbReference type="EMBL" id="OZ021736">
    <property type="protein sequence ID" value="CAK9315435.1"/>
    <property type="molecule type" value="Genomic_DNA"/>
</dbReference>